<feature type="compositionally biased region" description="Basic and acidic residues" evidence="1">
    <location>
        <begin position="167"/>
        <end position="185"/>
    </location>
</feature>
<evidence type="ECO:0000256" key="1">
    <source>
        <dbReference type="SAM" id="MobiDB-lite"/>
    </source>
</evidence>
<evidence type="ECO:0000313" key="3">
    <source>
        <dbReference type="Proteomes" id="UP000294847"/>
    </source>
</evidence>
<gene>
    <name evidence="2" type="ORF">PoMZ_11350</name>
</gene>
<dbReference type="SUPFAM" id="SSF69047">
    <property type="entry name" value="Hypothetical protein YjbJ"/>
    <property type="match status" value="1"/>
</dbReference>
<dbReference type="PANTHER" id="PTHR40460:SF1">
    <property type="entry name" value="CSBD-LIKE DOMAIN-CONTAINING PROTEIN"/>
    <property type="match status" value="1"/>
</dbReference>
<feature type="compositionally biased region" description="Basic and acidic residues" evidence="1">
    <location>
        <begin position="43"/>
        <end position="54"/>
    </location>
</feature>
<reference evidence="2 3" key="1">
    <citation type="journal article" date="2019" name="Mol. Biol. Evol.">
        <title>Blast fungal genomes show frequent chromosomal changes, gene gains and losses, and effector gene turnover.</title>
        <authorList>
            <person name="Gomez Luciano L.B."/>
            <person name="Jason Tsai I."/>
            <person name="Chuma I."/>
            <person name="Tosa Y."/>
            <person name="Chen Y.H."/>
            <person name="Li J.Y."/>
            <person name="Li M.Y."/>
            <person name="Jade Lu M.Y."/>
            <person name="Nakayashiki H."/>
            <person name="Li W.H."/>
        </authorList>
    </citation>
    <scope>NUCLEOTIDE SEQUENCE [LARGE SCALE GENOMIC DNA]</scope>
    <source>
        <strain evidence="2">MZ5-1-6</strain>
    </source>
</reference>
<dbReference type="AlphaFoldDB" id="A0A4P7NK71"/>
<dbReference type="EMBL" id="CP034208">
    <property type="protein sequence ID" value="QBZ62469.1"/>
    <property type="molecule type" value="Genomic_DNA"/>
</dbReference>
<dbReference type="InterPro" id="IPR036629">
    <property type="entry name" value="YjbJ_sf"/>
</dbReference>
<evidence type="ECO:0000313" key="2">
    <source>
        <dbReference type="EMBL" id="QBZ62469.1"/>
    </source>
</evidence>
<organism evidence="2 3">
    <name type="scientific">Pyricularia oryzae</name>
    <name type="common">Rice blast fungus</name>
    <name type="synonym">Magnaporthe oryzae</name>
    <dbReference type="NCBI Taxonomy" id="318829"/>
    <lineage>
        <taxon>Eukaryota</taxon>
        <taxon>Fungi</taxon>
        <taxon>Dikarya</taxon>
        <taxon>Ascomycota</taxon>
        <taxon>Pezizomycotina</taxon>
        <taxon>Sordariomycetes</taxon>
        <taxon>Sordariomycetidae</taxon>
        <taxon>Magnaporthales</taxon>
        <taxon>Pyriculariaceae</taxon>
        <taxon>Pyricularia</taxon>
    </lineage>
</organism>
<feature type="compositionally biased region" description="Polar residues" evidence="1">
    <location>
        <begin position="25"/>
        <end position="37"/>
    </location>
</feature>
<dbReference type="Proteomes" id="UP000294847">
    <property type="component" value="Chromosome 5"/>
</dbReference>
<feature type="region of interest" description="Disordered" evidence="1">
    <location>
        <begin position="25"/>
        <end position="130"/>
    </location>
</feature>
<feature type="region of interest" description="Disordered" evidence="1">
    <location>
        <begin position="144"/>
        <end position="185"/>
    </location>
</feature>
<dbReference type="PANTHER" id="PTHR40460">
    <property type="entry name" value="CHROMOSOME 1, WHOLE GENOME SHOTGUN SEQUENCE"/>
    <property type="match status" value="1"/>
</dbReference>
<feature type="compositionally biased region" description="Polar residues" evidence="1">
    <location>
        <begin position="148"/>
        <end position="158"/>
    </location>
</feature>
<accession>A0A4P7NK71</accession>
<protein>
    <submittedName>
        <fullName evidence="2">Uncharacterized protein</fullName>
    </submittedName>
</protein>
<dbReference type="VEuPathDB" id="FungiDB:M_BR32_EuGene_00025771"/>
<sequence length="185" mass="18926">MSNPTNDNTSTLQSVYDSVTGTAQSMLGSLTGSTGDQVQGDAKQNKAKTEHDASHATVKGPGFTASSAGVSKDDPDRMSGSMNQTIGSAKETLGGLVGSESLKAAGREQNRSGQEQEAKGQLSDLGAGVSDRVTGTLGAAAAGIMGDQTKQNEYQAQHDSGKTAQRGVEHDLQKKADAEAKAAQQ</sequence>
<proteinExistence type="predicted"/>
<name>A0A4P7NK71_PYROR</name>
<dbReference type="OMA" id="NTGDQAK"/>
<feature type="compositionally biased region" description="Basic and acidic residues" evidence="1">
    <location>
        <begin position="105"/>
        <end position="118"/>
    </location>
</feature>